<evidence type="ECO:0000313" key="8">
    <source>
        <dbReference type="EMBL" id="KAL3419137.1"/>
    </source>
</evidence>
<feature type="region of interest" description="Disordered" evidence="7">
    <location>
        <begin position="593"/>
        <end position="616"/>
    </location>
</feature>
<accession>A0ABR4P7I4</accession>
<keyword evidence="3" id="KW-0498">Mitosis</keyword>
<evidence type="ECO:0000313" key="9">
    <source>
        <dbReference type="Proteomes" id="UP001629113"/>
    </source>
</evidence>
<feature type="compositionally biased region" description="Basic residues" evidence="7">
    <location>
        <begin position="1469"/>
        <end position="1479"/>
    </location>
</feature>
<name>A0ABR4P7I4_9HELO</name>
<dbReference type="Proteomes" id="UP001629113">
    <property type="component" value="Unassembled WGS sequence"/>
</dbReference>
<comment type="caution">
    <text evidence="8">The sequence shown here is derived from an EMBL/GenBank/DDBJ whole genome shotgun (WGS) entry which is preliminary data.</text>
</comment>
<feature type="compositionally biased region" description="Basic and acidic residues" evidence="7">
    <location>
        <begin position="1266"/>
        <end position="1286"/>
    </location>
</feature>
<feature type="compositionally biased region" description="Acidic residues" evidence="7">
    <location>
        <begin position="1398"/>
        <end position="1421"/>
    </location>
</feature>
<evidence type="ECO:0000256" key="6">
    <source>
        <dbReference type="SAM" id="Coils"/>
    </source>
</evidence>
<feature type="compositionally biased region" description="Acidic residues" evidence="7">
    <location>
        <begin position="1429"/>
        <end position="1446"/>
    </location>
</feature>
<feature type="compositionally biased region" description="Acidic residues" evidence="7">
    <location>
        <begin position="1367"/>
        <end position="1378"/>
    </location>
</feature>
<proteinExistence type="predicted"/>
<feature type="compositionally biased region" description="Acidic residues" evidence="7">
    <location>
        <begin position="297"/>
        <end position="306"/>
    </location>
</feature>
<feature type="region of interest" description="Disordered" evidence="7">
    <location>
        <begin position="1259"/>
        <end position="1509"/>
    </location>
</feature>
<evidence type="ECO:0000256" key="7">
    <source>
        <dbReference type="SAM" id="MobiDB-lite"/>
    </source>
</evidence>
<keyword evidence="5" id="KW-0131">Cell cycle</keyword>
<reference evidence="8 9" key="1">
    <citation type="submission" date="2024-06" db="EMBL/GenBank/DDBJ databases">
        <title>Complete genome of Phlyctema vagabunda strain 19-DSS-EL-015.</title>
        <authorList>
            <person name="Fiorenzani C."/>
        </authorList>
    </citation>
    <scope>NUCLEOTIDE SEQUENCE [LARGE SCALE GENOMIC DNA]</scope>
    <source>
        <strain evidence="8 9">19-DSS-EL-015</strain>
    </source>
</reference>
<gene>
    <name evidence="8" type="ORF">PVAG01_09359</name>
</gene>
<feature type="region of interest" description="Disordered" evidence="7">
    <location>
        <begin position="1"/>
        <end position="21"/>
    </location>
</feature>
<evidence type="ECO:0000256" key="1">
    <source>
        <dbReference type="ARBA" id="ARBA00004123"/>
    </source>
</evidence>
<comment type="subcellular location">
    <subcellularLocation>
        <location evidence="1">Nucleus</location>
    </subcellularLocation>
</comment>
<dbReference type="CDD" id="cd19953">
    <property type="entry name" value="PDS5"/>
    <property type="match status" value="1"/>
</dbReference>
<feature type="compositionally biased region" description="Polar residues" evidence="7">
    <location>
        <begin position="598"/>
        <end position="610"/>
    </location>
</feature>
<dbReference type="PANTHER" id="PTHR12663:SF0">
    <property type="entry name" value="PRECOCIOUS DISSOCIATION OF SISTERS 5, ISOFORM A"/>
    <property type="match status" value="1"/>
</dbReference>
<dbReference type="EMBL" id="JBFCZG010000008">
    <property type="protein sequence ID" value="KAL3419137.1"/>
    <property type="molecule type" value="Genomic_DNA"/>
</dbReference>
<dbReference type="InterPro" id="IPR039776">
    <property type="entry name" value="Pds5"/>
</dbReference>
<dbReference type="InterPro" id="IPR016024">
    <property type="entry name" value="ARM-type_fold"/>
</dbReference>
<sequence length="1509" mass="166246">MAPRKGGAAVPEPQGTSLQFNQPLSWRAGKPIATGELLKRLDALSDELREMDQEEVEKDSLTKVAKELAGQNLLGHKDKGVRAFTACCLADILKICAPDAPFTGTQLKDIFTLFITSILPALSDPSNAYNTQHRYVLLSLSEVKSIVLLLDIPNSEALTLHLFSSFFDIISGSTKASTGEQISKDVEYHMSQILVTVVDEAANLPTQVVDVIVAQFLRASSSGRGRGKTNADTDERQSTLLPKELPEAYNMAKAICNACPEKMARYISQYFNDVIMDASASSGPSKSNGHRRTSEAAESDDDEDEVPSGPTEADFKELQKAHKLLCELWRASPSVLQNVIPQLEAELSADSIQLRLLATETLGDIISGIGAAGPPAPTVMDPSTYPPVRLSDMPAAPISTSVLTTPLSPQSFAQTHHSSYQNFVGRKNDKSSVIRSGWTTAVGRILVTSAGGIGLSREDETALVKGLGEKLNDADEKVRIAAIKAIGTFSFSDIMAKLAPNGGVGKSGSVLNSLSDRVRDRRHAVQVEGMTTLSKMWGVASGEIAAGNESVITALGAIPTKIFDAYYANDLELNVLLDHVMFEQLIPLNYPPTKAKTSKANGESQTQSNGEGPFDPDKIRAERILLVVKSLDAKSKKAFFAIQARQSTFKKVMGLFLGFCEDYNGGVVTGNLAEVKNKLDSTIKWLKDLLPDPMKTTLDLNKYAKMHDRRSYQLIRFAMEPKSDFKTVYKAIKEFSKRVEAAPAGSSSIMDTLLPIIYRSALLLYNKSHVPPIMQISRNDENGLGAVAQEVLKEISERNPETFSSQIKEICNLIEDQAPSATKENDPSSVETLKICAGFAQTSPQDIPKNRKLTDALIKFALHGTPAKAGKYAVQILMSVSDKKEMHSNDLLGKTASNWVYGERTFLTKLATISQLSLLNYSITEEVSDQILDITTTQILLQVRTPAQETDKSWQDDADLDEECEAKCWALKILVNRLRATKEAEVAKVIAGPVYKLLNAFVFKSGEITKSKNTPKHHMSRLRLLAAQLMLKLCRQKVFDDLLTPVEFDRVAFVTQDPLATVRRGFIEKLQKYLVKDKLPHRFYTIIFLTAFEPEFELKNSIITWIRSRAKSFQDKKANVMEITFARLLSLLAHHPDFNAAADDLKDHAQYILHYLISVANENNLALIYKYAERVKQARDGVHPTESDNLYVMSDLAQTLIRKWEEKKGWSMQAWPGKVGLPVGLFAALPSHEVAQSIAEKQYLPEDLDGVLDTLVRNADKKKKRRSDDRDDAHPPSKKQRADRTKLASRPSVKKDRPTKPKTPAKPKKAKRSPTSTPIDSANRRRSGRGTASKTTYVDRDSSEDDEEMLDGVAQWEYLDKNVESGSENENEESDAEEKQDASMGDAGEDAKEAAESEKEEEEQQEEEDAEVEAEPEAASEPEDHSEAESVPEPEAEPESEAEPTPEPEPTPPRSNGRPKRGAAPLPKPKGKVKAKPKPKVQAVRVAPRATRGRGKVAKSDVLVGDESD</sequence>
<keyword evidence="9" id="KW-1185">Reference proteome</keyword>
<feature type="region of interest" description="Disordered" evidence="7">
    <location>
        <begin position="280"/>
        <end position="311"/>
    </location>
</feature>
<dbReference type="Pfam" id="PF20168">
    <property type="entry name" value="PDS5"/>
    <property type="match status" value="1"/>
</dbReference>
<feature type="coiled-coil region" evidence="6">
    <location>
        <begin position="34"/>
        <end position="71"/>
    </location>
</feature>
<evidence type="ECO:0000256" key="2">
    <source>
        <dbReference type="ARBA" id="ARBA00022618"/>
    </source>
</evidence>
<organism evidence="8 9">
    <name type="scientific">Phlyctema vagabunda</name>
    <dbReference type="NCBI Taxonomy" id="108571"/>
    <lineage>
        <taxon>Eukaryota</taxon>
        <taxon>Fungi</taxon>
        <taxon>Dikarya</taxon>
        <taxon>Ascomycota</taxon>
        <taxon>Pezizomycotina</taxon>
        <taxon>Leotiomycetes</taxon>
        <taxon>Helotiales</taxon>
        <taxon>Dermateaceae</taxon>
        <taxon>Phlyctema</taxon>
    </lineage>
</organism>
<evidence type="ECO:0000256" key="4">
    <source>
        <dbReference type="ARBA" id="ARBA00023242"/>
    </source>
</evidence>
<protein>
    <submittedName>
        <fullName evidence="8">Spo76 protein</fullName>
    </submittedName>
</protein>
<dbReference type="InterPro" id="IPR011989">
    <property type="entry name" value="ARM-like"/>
</dbReference>
<keyword evidence="4" id="KW-0539">Nucleus</keyword>
<dbReference type="Gene3D" id="1.25.10.10">
    <property type="entry name" value="Leucine-rich Repeat Variant"/>
    <property type="match status" value="1"/>
</dbReference>
<evidence type="ECO:0000256" key="5">
    <source>
        <dbReference type="ARBA" id="ARBA00023306"/>
    </source>
</evidence>
<feature type="region of interest" description="Disordered" evidence="7">
    <location>
        <begin position="222"/>
        <end position="243"/>
    </location>
</feature>
<keyword evidence="2" id="KW-0132">Cell division</keyword>
<dbReference type="SUPFAM" id="SSF48371">
    <property type="entry name" value="ARM repeat"/>
    <property type="match status" value="1"/>
</dbReference>
<keyword evidence="6" id="KW-0175">Coiled coil</keyword>
<dbReference type="PANTHER" id="PTHR12663">
    <property type="entry name" value="ANDROGEN INDUCED INHIBITOR OF PROLIFERATION AS3 / PDS5-RELATED"/>
    <property type="match status" value="1"/>
</dbReference>
<feature type="compositionally biased region" description="Basic residues" evidence="7">
    <location>
        <begin position="1303"/>
        <end position="1312"/>
    </location>
</feature>
<evidence type="ECO:0000256" key="3">
    <source>
        <dbReference type="ARBA" id="ARBA00022776"/>
    </source>
</evidence>